<dbReference type="Pfam" id="PF01476">
    <property type="entry name" value="LysM"/>
    <property type="match status" value="1"/>
</dbReference>
<gene>
    <name evidence="3" type="ORF">DRP44_07765</name>
</gene>
<evidence type="ECO:0000256" key="1">
    <source>
        <dbReference type="SAM" id="MobiDB-lite"/>
    </source>
</evidence>
<dbReference type="InterPro" id="IPR052196">
    <property type="entry name" value="Bact_Kbp"/>
</dbReference>
<feature type="compositionally biased region" description="Polar residues" evidence="1">
    <location>
        <begin position="512"/>
        <end position="523"/>
    </location>
</feature>
<reference evidence="3 4" key="1">
    <citation type="submission" date="2018-06" db="EMBL/GenBank/DDBJ databases">
        <title>Extensive metabolic versatility and redundancy in microbially diverse, dynamic hydrothermal sediments.</title>
        <authorList>
            <person name="Dombrowski N."/>
            <person name="Teske A."/>
            <person name="Baker B.J."/>
        </authorList>
    </citation>
    <scope>NUCLEOTIDE SEQUENCE [LARGE SCALE GENOMIC DNA]</scope>
    <source>
        <strain evidence="3">B35_G9</strain>
    </source>
</reference>
<dbReference type="SUPFAM" id="SSF54106">
    <property type="entry name" value="LysM domain"/>
    <property type="match status" value="1"/>
</dbReference>
<evidence type="ECO:0000313" key="4">
    <source>
        <dbReference type="Proteomes" id="UP000282321"/>
    </source>
</evidence>
<dbReference type="EMBL" id="QNBC01000136">
    <property type="protein sequence ID" value="RKX64749.1"/>
    <property type="molecule type" value="Genomic_DNA"/>
</dbReference>
<dbReference type="PROSITE" id="PS51782">
    <property type="entry name" value="LYSM"/>
    <property type="match status" value="1"/>
</dbReference>
<accession>A0A660S775</accession>
<dbReference type="PANTHER" id="PTHR34700:SF4">
    <property type="entry name" value="PHAGE-LIKE ELEMENT PBSX PROTEIN XKDP"/>
    <property type="match status" value="1"/>
</dbReference>
<dbReference type="InterPro" id="IPR036779">
    <property type="entry name" value="LysM_dom_sf"/>
</dbReference>
<organism evidence="3 4">
    <name type="scientific">candidate division TA06 bacterium</name>
    <dbReference type="NCBI Taxonomy" id="2250710"/>
    <lineage>
        <taxon>Bacteria</taxon>
        <taxon>Bacteria division TA06</taxon>
    </lineage>
</organism>
<dbReference type="AlphaFoldDB" id="A0A660S775"/>
<dbReference type="Gene3D" id="3.10.350.10">
    <property type="entry name" value="LysM domain"/>
    <property type="match status" value="1"/>
</dbReference>
<evidence type="ECO:0000259" key="2">
    <source>
        <dbReference type="PROSITE" id="PS51782"/>
    </source>
</evidence>
<feature type="domain" description="LysM" evidence="2">
    <location>
        <begin position="39"/>
        <end position="88"/>
    </location>
</feature>
<evidence type="ECO:0000313" key="3">
    <source>
        <dbReference type="EMBL" id="RKX64749.1"/>
    </source>
</evidence>
<comment type="caution">
    <text evidence="3">The sequence shown here is derived from an EMBL/GenBank/DDBJ whole genome shotgun (WGS) entry which is preliminary data.</text>
</comment>
<feature type="region of interest" description="Disordered" evidence="1">
    <location>
        <begin position="466"/>
        <end position="523"/>
    </location>
</feature>
<dbReference type="CDD" id="cd00118">
    <property type="entry name" value="LysM"/>
    <property type="match status" value="1"/>
</dbReference>
<dbReference type="PANTHER" id="PTHR34700">
    <property type="entry name" value="POTASSIUM BINDING PROTEIN KBP"/>
    <property type="match status" value="1"/>
</dbReference>
<protein>
    <recommendedName>
        <fullName evidence="2">LysM domain-containing protein</fullName>
    </recommendedName>
</protein>
<name>A0A660S775_UNCT6</name>
<proteinExistence type="predicted"/>
<dbReference type="SMART" id="SM00257">
    <property type="entry name" value="LysM"/>
    <property type="match status" value="1"/>
</dbReference>
<sequence length="523" mass="59071">MKKRREKVPVIKVKRRNNMRKLLSVLLVFIFIFSITNGKTHTVKKGDTLWDIAGYYLNNPFLWPEIYELNKDKIEDPHWIYPGQVFELPIPGEDNTSTEGEISKDIIPANNMKSNFQKIKLTDLNKRYGGKKLSIDWLKAQKMIKMSDYVKLFYIPNNVSYSGLYYGGFVTNKNIEKGRIIGMIDDSGMEGGAVKFDKVKIDLGKSAVKTGDEFTIFSYGQTVSSGSKTGRIILIWGTLKVDETFDTYSICTITASRDIIKRGLLVTDLWTPPLIPDFDIVKAKDKIYAKILAYRDNEDIVKDYNIAYVDKGKNEGFTQGDKFNILDEKGDIHGELQLLWVGDNFSSAYITRTVDVSLKKYKKIELSMKSLPKGEQRIIRKIPVKKVSEEEVIKEEAPKVEEKAAPIINEEPQKPETTNVIEEEPSKTTVEEQPITVSDTVKSDSNATVIMERPAGTDTTAPVIEEQPTETDTTVPVIEEQPIETDTTVPVIEEQPTETDTTAPVIEEQPAGTDTTTIIEEEN</sequence>
<dbReference type="InterPro" id="IPR018392">
    <property type="entry name" value="LysM"/>
</dbReference>
<dbReference type="Proteomes" id="UP000282321">
    <property type="component" value="Unassembled WGS sequence"/>
</dbReference>